<comment type="caution">
    <text evidence="1">The sequence shown here is derived from an EMBL/GenBank/DDBJ whole genome shotgun (WGS) entry which is preliminary data.</text>
</comment>
<organism evidence="1 2">
    <name type="scientific">Kibdelosporangium banguiense</name>
    <dbReference type="NCBI Taxonomy" id="1365924"/>
    <lineage>
        <taxon>Bacteria</taxon>
        <taxon>Bacillati</taxon>
        <taxon>Actinomycetota</taxon>
        <taxon>Actinomycetes</taxon>
        <taxon>Pseudonocardiales</taxon>
        <taxon>Pseudonocardiaceae</taxon>
        <taxon>Kibdelosporangium</taxon>
    </lineage>
</organism>
<evidence type="ECO:0000313" key="1">
    <source>
        <dbReference type="EMBL" id="MBP2328438.1"/>
    </source>
</evidence>
<proteinExistence type="predicted"/>
<reference evidence="1 2" key="1">
    <citation type="submission" date="2021-03" db="EMBL/GenBank/DDBJ databases">
        <title>Sequencing the genomes of 1000 actinobacteria strains.</title>
        <authorList>
            <person name="Klenk H.-P."/>
        </authorList>
    </citation>
    <scope>NUCLEOTIDE SEQUENCE [LARGE SCALE GENOMIC DNA]</scope>
    <source>
        <strain evidence="1 2">DSM 46670</strain>
    </source>
</reference>
<evidence type="ECO:0000313" key="2">
    <source>
        <dbReference type="Proteomes" id="UP001519332"/>
    </source>
</evidence>
<dbReference type="EMBL" id="JAGINW010000001">
    <property type="protein sequence ID" value="MBP2328438.1"/>
    <property type="molecule type" value="Genomic_DNA"/>
</dbReference>
<sequence length="176" mass="19699">MRTLMSGEALIDYAQIYVYAEDRPDLPEPHECFAGQVNGLCGAAAPGFLFLVTGLRTGDVGFVVELHDESPPLDDGWEEIVEVSFRPEGRTALVAWGEEWSAPLDLAEVDYRVRYCGAGMDEARDQTRMDDDAELDRYLLQFWPAPALPDRIIKQTSANAAYWHATIKDYPVHFGS</sequence>
<accession>A0ABS4TVP9</accession>
<dbReference type="Proteomes" id="UP001519332">
    <property type="component" value="Unassembled WGS sequence"/>
</dbReference>
<protein>
    <submittedName>
        <fullName evidence="1">Uncharacterized protein</fullName>
    </submittedName>
</protein>
<dbReference type="RefSeq" id="WP_209645431.1">
    <property type="nucleotide sequence ID" value="NZ_JAGINW010000001.1"/>
</dbReference>
<name>A0ABS4TVP9_9PSEU</name>
<keyword evidence="2" id="KW-1185">Reference proteome</keyword>
<gene>
    <name evidence="1" type="ORF">JOF56_008823</name>
</gene>